<dbReference type="Proteomes" id="UP000037822">
    <property type="component" value="Unassembled WGS sequence"/>
</dbReference>
<name>A0A0N1F7Y6_9HYPH</name>
<protein>
    <submittedName>
        <fullName evidence="2">Uncharacterized protein</fullName>
    </submittedName>
</protein>
<proteinExistence type="predicted"/>
<keyword evidence="3" id="KW-1185">Reference proteome</keyword>
<keyword evidence="1" id="KW-0175">Coiled coil</keyword>
<organism evidence="2 3">
    <name type="scientific">Bosea vaviloviae</name>
    <dbReference type="NCBI Taxonomy" id="1526658"/>
    <lineage>
        <taxon>Bacteria</taxon>
        <taxon>Pseudomonadati</taxon>
        <taxon>Pseudomonadota</taxon>
        <taxon>Alphaproteobacteria</taxon>
        <taxon>Hyphomicrobiales</taxon>
        <taxon>Boseaceae</taxon>
        <taxon>Bosea</taxon>
    </lineage>
</organism>
<accession>A0A0N1F7Y6</accession>
<evidence type="ECO:0000313" key="3">
    <source>
        <dbReference type="Proteomes" id="UP000037822"/>
    </source>
</evidence>
<dbReference type="OrthoDB" id="8162912at2"/>
<feature type="coiled-coil region" evidence="1">
    <location>
        <begin position="5"/>
        <end position="62"/>
    </location>
</feature>
<evidence type="ECO:0000256" key="1">
    <source>
        <dbReference type="SAM" id="Coils"/>
    </source>
</evidence>
<reference evidence="2 3" key="1">
    <citation type="submission" date="2015-07" db="EMBL/GenBank/DDBJ databases">
        <title>Whole genome sequencing of Bosea vaviloviae isolated from cave pool.</title>
        <authorList>
            <person name="Tan N.E.H."/>
            <person name="Lee Y.P."/>
            <person name="Gan H.M."/>
            <person name="Barton H."/>
            <person name="Savka M.A."/>
        </authorList>
    </citation>
    <scope>NUCLEOTIDE SEQUENCE [LARGE SCALE GENOMIC DNA]</scope>
    <source>
        <strain evidence="2 3">SD260</strain>
    </source>
</reference>
<dbReference type="PATRIC" id="fig|1526658.3.peg.1216"/>
<comment type="caution">
    <text evidence="2">The sequence shown here is derived from an EMBL/GenBank/DDBJ whole genome shotgun (WGS) entry which is preliminary data.</text>
</comment>
<dbReference type="EMBL" id="LGSZ01000019">
    <property type="protein sequence ID" value="KPH82483.1"/>
    <property type="molecule type" value="Genomic_DNA"/>
</dbReference>
<sequence length="65" mass="7151">MAESIDNLEERIALARRNLEDLTEQATGASGAASEERIAARINDQQDALNELLRMQEGLERKGPA</sequence>
<dbReference type="AlphaFoldDB" id="A0A0N1F7Y6"/>
<evidence type="ECO:0000313" key="2">
    <source>
        <dbReference type="EMBL" id="KPH82483.1"/>
    </source>
</evidence>
<dbReference type="RefSeq" id="WP_054207578.1">
    <property type="nucleotide sequence ID" value="NZ_LGSZ01000019.1"/>
</dbReference>
<gene>
    <name evidence="2" type="ORF">AE618_03050</name>
</gene>